<dbReference type="AlphaFoldDB" id="A0A5N6K4C2"/>
<evidence type="ECO:0000313" key="11">
    <source>
        <dbReference type="Proteomes" id="UP000326757"/>
    </source>
</evidence>
<comment type="caution">
    <text evidence="10">The sequence shown here is derived from an EMBL/GenBank/DDBJ whole genome shotgun (WGS) entry which is preliminary data.</text>
</comment>
<dbReference type="GO" id="GO:0005739">
    <property type="term" value="C:mitochondrion"/>
    <property type="evidence" value="ECO:0007669"/>
    <property type="project" value="UniProtKB-SubCell"/>
</dbReference>
<keyword evidence="5" id="KW-0496">Mitochondrion</keyword>
<feature type="region of interest" description="Disordered" evidence="9">
    <location>
        <begin position="247"/>
        <end position="272"/>
    </location>
</feature>
<dbReference type="GO" id="GO:0003697">
    <property type="term" value="F:single-stranded DNA binding"/>
    <property type="evidence" value="ECO:0007669"/>
    <property type="project" value="InterPro"/>
</dbReference>
<dbReference type="GO" id="GO:1990904">
    <property type="term" value="C:ribonucleoprotein complex"/>
    <property type="evidence" value="ECO:0007669"/>
    <property type="project" value="UniProtKB-KW"/>
</dbReference>
<sequence length="389" mass="43609">MSVPSLRNCIGNSVSRTAGVRYASTTSVTARQPPNRPEHGEQIYVYNHLQTNQVVYSLTKGMNNNASLSQLPYNGKKTRPAALRKDHWHPMALITFPPGSSSTGLSAFQKLREFRKRHELSWDPASPLFQRVPQPSETDAQKSKTHLTSKLRGRKINDQKANTIADIAAVLKEIRHGSDRIGLQGLGKDGVVEVKWSDLSDASYAGTGPSTWGDAVIHDTLPWDRNNRKILQKQALSAEQQAEWQAARAAHKAAAEEKKQKNREQNERNMRAREERWAKHVALMEKHRAMGKGPKVLPVRIRQSPEENWALERQARVEKLAWMERTGGSEQDYEWSRQQAEGADAVKTQESVRENEAQTQTQTQTQTQAQAGAEVEADAPTPTPTPKPI</sequence>
<evidence type="ECO:0000256" key="4">
    <source>
        <dbReference type="ARBA" id="ARBA00023015"/>
    </source>
</evidence>
<feature type="compositionally biased region" description="Low complexity" evidence="9">
    <location>
        <begin position="357"/>
        <end position="371"/>
    </location>
</feature>
<dbReference type="EMBL" id="VIGI01000008">
    <property type="protein sequence ID" value="KAB8297232.1"/>
    <property type="molecule type" value="Genomic_DNA"/>
</dbReference>
<evidence type="ECO:0000313" key="10">
    <source>
        <dbReference type="EMBL" id="KAB8297232.1"/>
    </source>
</evidence>
<proteinExistence type="inferred from homology"/>
<dbReference type="GO" id="GO:0005840">
    <property type="term" value="C:ribosome"/>
    <property type="evidence" value="ECO:0007669"/>
    <property type="project" value="UniProtKB-KW"/>
</dbReference>
<evidence type="ECO:0000256" key="9">
    <source>
        <dbReference type="SAM" id="MobiDB-lite"/>
    </source>
</evidence>
<keyword evidence="7" id="KW-0687">Ribonucleoprotein</keyword>
<dbReference type="PANTHER" id="PTHR28184:SF1">
    <property type="entry name" value="LARGE RIBOSOMAL SUBUNIT PROTEIN ML67"/>
    <property type="match status" value="1"/>
</dbReference>
<feature type="region of interest" description="Disordered" evidence="9">
    <location>
        <begin position="327"/>
        <end position="389"/>
    </location>
</feature>
<evidence type="ECO:0000256" key="1">
    <source>
        <dbReference type="ARBA" id="ARBA00004173"/>
    </source>
</evidence>
<reference evidence="10 11" key="1">
    <citation type="submission" date="2019-06" db="EMBL/GenBank/DDBJ databases">
        <title>Genome Sequence of the Brown Rot Fungal Pathogen Monilinia laxa.</title>
        <authorList>
            <person name="De Miccolis Angelini R.M."/>
            <person name="Landi L."/>
            <person name="Abate D."/>
            <person name="Pollastro S."/>
            <person name="Romanazzi G."/>
            <person name="Faretra F."/>
        </authorList>
    </citation>
    <scope>NUCLEOTIDE SEQUENCE [LARGE SCALE GENOMIC DNA]</scope>
    <source>
        <strain evidence="10 11">Mlax316</strain>
    </source>
</reference>
<keyword evidence="6" id="KW-0804">Transcription</keyword>
<keyword evidence="11" id="KW-1185">Reference proteome</keyword>
<feature type="compositionally biased region" description="Basic and acidic residues" evidence="9">
    <location>
        <begin position="253"/>
        <end position="272"/>
    </location>
</feature>
<evidence type="ECO:0000256" key="7">
    <source>
        <dbReference type="ARBA" id="ARBA00023274"/>
    </source>
</evidence>
<comment type="subcellular location">
    <subcellularLocation>
        <location evidence="1">Mitochondrion</location>
    </subcellularLocation>
</comment>
<dbReference type="Proteomes" id="UP000326757">
    <property type="component" value="Unassembled WGS sequence"/>
</dbReference>
<evidence type="ECO:0000256" key="2">
    <source>
        <dbReference type="ARBA" id="ARBA00010741"/>
    </source>
</evidence>
<keyword evidence="3" id="KW-0689">Ribosomal protein</keyword>
<evidence type="ECO:0000256" key="8">
    <source>
        <dbReference type="ARBA" id="ARBA00035185"/>
    </source>
</evidence>
<dbReference type="Pfam" id="PF12829">
    <property type="entry name" value="Mhr1"/>
    <property type="match status" value="1"/>
</dbReference>
<dbReference type="GO" id="GO:0000150">
    <property type="term" value="F:DNA strand exchange activity"/>
    <property type="evidence" value="ECO:0007669"/>
    <property type="project" value="InterPro"/>
</dbReference>
<feature type="region of interest" description="Disordered" evidence="9">
    <location>
        <begin position="125"/>
        <end position="148"/>
    </location>
</feature>
<evidence type="ECO:0000256" key="6">
    <source>
        <dbReference type="ARBA" id="ARBA00023163"/>
    </source>
</evidence>
<protein>
    <recommendedName>
        <fullName evidence="8">Large ribosomal subunit protein mL67</fullName>
    </recommendedName>
</protein>
<dbReference type="InterPro" id="IPR024629">
    <property type="entry name" value="Ribosomal_mL67"/>
</dbReference>
<accession>A0A5N6K4C2</accession>
<organism evidence="10 11">
    <name type="scientific">Monilinia laxa</name>
    <name type="common">Brown rot fungus</name>
    <name type="synonym">Sclerotinia laxa</name>
    <dbReference type="NCBI Taxonomy" id="61186"/>
    <lineage>
        <taxon>Eukaryota</taxon>
        <taxon>Fungi</taxon>
        <taxon>Dikarya</taxon>
        <taxon>Ascomycota</taxon>
        <taxon>Pezizomycotina</taxon>
        <taxon>Leotiomycetes</taxon>
        <taxon>Helotiales</taxon>
        <taxon>Sclerotiniaceae</taxon>
        <taxon>Monilinia</taxon>
    </lineage>
</organism>
<evidence type="ECO:0000256" key="3">
    <source>
        <dbReference type="ARBA" id="ARBA00022980"/>
    </source>
</evidence>
<name>A0A5N6K4C2_MONLA</name>
<keyword evidence="4" id="KW-0805">Transcription regulation</keyword>
<dbReference type="GO" id="GO:0003735">
    <property type="term" value="F:structural constituent of ribosome"/>
    <property type="evidence" value="ECO:0007669"/>
    <property type="project" value="TreeGrafter"/>
</dbReference>
<evidence type="ECO:0000256" key="5">
    <source>
        <dbReference type="ARBA" id="ARBA00023128"/>
    </source>
</evidence>
<dbReference type="PANTHER" id="PTHR28184">
    <property type="entry name" value="MITOCHONDRIAL HOMOLOGOUS RECOMBINATION PROTEIN 1"/>
    <property type="match status" value="1"/>
</dbReference>
<gene>
    <name evidence="10" type="ORF">EYC80_002602</name>
</gene>
<comment type="similarity">
    <text evidence="2">Belongs to the mitochondrion-specific ribosomal protein mL67 family.</text>
</comment>
<dbReference type="OrthoDB" id="5333655at2759"/>